<proteinExistence type="predicted"/>
<reference evidence="4" key="1">
    <citation type="journal article" date="2016" name="Genome Announc.">
        <title>Genome sequences of three species of Hanseniaspora isolated from spontaneous wine fermentations.</title>
        <authorList>
            <person name="Sternes P.R."/>
            <person name="Lee D."/>
            <person name="Kutyna D.R."/>
            <person name="Borneman A.R."/>
        </authorList>
    </citation>
    <scope>NUCLEOTIDE SEQUENCE [LARGE SCALE GENOMIC DNA]</scope>
    <source>
        <strain evidence="4">AWRI3580</strain>
    </source>
</reference>
<evidence type="ECO:0000313" key="4">
    <source>
        <dbReference type="Proteomes" id="UP000095358"/>
    </source>
</evidence>
<dbReference type="Proteomes" id="UP000095358">
    <property type="component" value="Unassembled WGS sequence"/>
</dbReference>
<dbReference type="InterPro" id="IPR009057">
    <property type="entry name" value="Homeodomain-like_sf"/>
</dbReference>
<dbReference type="InterPro" id="IPR006600">
    <property type="entry name" value="HTH_CenpB_DNA-bd_dom"/>
</dbReference>
<dbReference type="GO" id="GO:0003677">
    <property type="term" value="F:DNA binding"/>
    <property type="evidence" value="ECO:0007669"/>
    <property type="project" value="UniProtKB-KW"/>
</dbReference>
<protein>
    <recommendedName>
        <fullName evidence="2">HTH CENPB-type domain-containing protein</fullName>
    </recommendedName>
</protein>
<dbReference type="Gene3D" id="1.10.10.60">
    <property type="entry name" value="Homeodomain-like"/>
    <property type="match status" value="1"/>
</dbReference>
<feature type="domain" description="HTH CENPB-type" evidence="2">
    <location>
        <begin position="137"/>
        <end position="212"/>
    </location>
</feature>
<keyword evidence="4" id="KW-1185">Reference proteome</keyword>
<dbReference type="SUPFAM" id="SSF46689">
    <property type="entry name" value="Homeodomain-like"/>
    <property type="match status" value="1"/>
</dbReference>
<dbReference type="Pfam" id="PF03221">
    <property type="entry name" value="HTH_Tnp_Tc5"/>
    <property type="match status" value="1"/>
</dbReference>
<evidence type="ECO:0000313" key="3">
    <source>
        <dbReference type="EMBL" id="OEJ87134.1"/>
    </source>
</evidence>
<dbReference type="VEuPathDB" id="FungiDB:AWRI3580_g3048"/>
<keyword evidence="1" id="KW-0238">DNA-binding</keyword>
<dbReference type="OrthoDB" id="3972786at2759"/>
<dbReference type="STRING" id="29833.A0A1E5RJU7"/>
<dbReference type="EMBL" id="LPNN01000005">
    <property type="protein sequence ID" value="OEJ87134.1"/>
    <property type="molecule type" value="Genomic_DNA"/>
</dbReference>
<evidence type="ECO:0000256" key="1">
    <source>
        <dbReference type="ARBA" id="ARBA00023125"/>
    </source>
</evidence>
<organism evidence="3 4">
    <name type="scientific">Hanseniaspora uvarum</name>
    <name type="common">Yeast</name>
    <name type="synonym">Kloeckera apiculata</name>
    <dbReference type="NCBI Taxonomy" id="29833"/>
    <lineage>
        <taxon>Eukaryota</taxon>
        <taxon>Fungi</taxon>
        <taxon>Dikarya</taxon>
        <taxon>Ascomycota</taxon>
        <taxon>Saccharomycotina</taxon>
        <taxon>Saccharomycetes</taxon>
        <taxon>Saccharomycodales</taxon>
        <taxon>Saccharomycodaceae</taxon>
        <taxon>Hanseniaspora</taxon>
    </lineage>
</organism>
<name>A0A1E5RJU7_HANUV</name>
<comment type="caution">
    <text evidence="3">The sequence shown here is derived from an EMBL/GenBank/DDBJ whole genome shotgun (WGS) entry which is preliminary data.</text>
</comment>
<accession>A0A1E5RJU7</accession>
<evidence type="ECO:0000259" key="2">
    <source>
        <dbReference type="PROSITE" id="PS51253"/>
    </source>
</evidence>
<dbReference type="PROSITE" id="PS51253">
    <property type="entry name" value="HTH_CENPB"/>
    <property type="match status" value="1"/>
</dbReference>
<dbReference type="AlphaFoldDB" id="A0A1E5RJU7"/>
<sequence>MFNTEDIKQYSNMNNSVSFDSNTYDSIDNKINRATLEQKLAIVLFFNKHKAEMPRFKLVNMLNKKISISISSLSSWLKKEDSLKEKYVRISNTPIDSFDFNQIIHDILNIEDNQLSADNANLSDRHNSISLNHINLSKKDNLRSKYIKINKMMDDLVIERKKNQLPITESILKSYWVKFFPLCDIKDPKRSKGPSNGWLDNFKNKHELKNYGSGDYNFTFENVKSNENKVSKKNNKNIKNKKDIKSPLTNTISSEKILQNSPSSKLMYDHEDSTISHQSGLYITKPTANKYSDINTRNNNSIYDEKMNLKPQSMAMSISERNNLGDQSVPLTATASLNAGPQEVTVNIRNNINNMQSRIMASQTDLLNALKPPQQESTDSFFKKFGSGIFNFNNASSKDLENVNAFFQQQKQNQSTFNNENIKKNDSTSILSWFKNTAFQPQQKPPSSGMSFLNLSQYNKREEIPSSGVDSENLSNREHTLYSEIDISNKNHDNKQTFLRNQGIKSDPILNKRENKRLSKILSGETFNDNLKNKEKKDYMSDDSDDSDGGLEINVPKNFTNEEVDVLLNVHIFNYLNKNQSKHRKSLEKFNEFMDVFQSEK</sequence>
<gene>
    <name evidence="3" type="ORF">AWRI3580_g3048</name>
</gene>